<protein>
    <submittedName>
        <fullName evidence="2">HNH endonuclease</fullName>
    </submittedName>
</protein>
<dbReference type="AlphaFoldDB" id="A0A369KT38"/>
<evidence type="ECO:0000259" key="1">
    <source>
        <dbReference type="SMART" id="SM00507"/>
    </source>
</evidence>
<keyword evidence="2" id="KW-0255">Endonuclease</keyword>
<dbReference type="InterPro" id="IPR003615">
    <property type="entry name" value="HNH_nuc"/>
</dbReference>
<dbReference type="SMART" id="SM00507">
    <property type="entry name" value="HNHc"/>
    <property type="match status" value="1"/>
</dbReference>
<dbReference type="InterPro" id="IPR052892">
    <property type="entry name" value="NA-targeting_endonuclease"/>
</dbReference>
<keyword evidence="3" id="KW-1185">Reference proteome</keyword>
<dbReference type="GO" id="GO:0004519">
    <property type="term" value="F:endonuclease activity"/>
    <property type="evidence" value="ECO:0007669"/>
    <property type="project" value="UniProtKB-KW"/>
</dbReference>
<name>A0A369KT38_9BACT</name>
<sequence>MKVGCIMGSFDRKVLVLDSRYEPVKVVTMEIAFVLLYSGRVTSIMDSDRIIQGVSRSWTVPWIVKLNGCRPRTKRLNGPRFSRQNIYLRDGYRCQYCHWVGHASNLTLDHLLPSAKGGKTTWENIVTACKTCNMKKGSKTIEELGIRLQRPPSRPQLHPTALFPLRYGLNSKNAPSMWIPYLDLSVADRVFVLGIDASPVFVSSYKPDSGAQA</sequence>
<dbReference type="EMBL" id="QOVW01000069">
    <property type="protein sequence ID" value="RDB35987.1"/>
    <property type="molecule type" value="Genomic_DNA"/>
</dbReference>
<evidence type="ECO:0000313" key="2">
    <source>
        <dbReference type="EMBL" id="RDB35987.1"/>
    </source>
</evidence>
<keyword evidence="2" id="KW-0378">Hydrolase</keyword>
<dbReference type="InterPro" id="IPR029471">
    <property type="entry name" value="HNH_5"/>
</dbReference>
<dbReference type="PANTHER" id="PTHR33877:SF2">
    <property type="entry name" value="OS07G0170200 PROTEIN"/>
    <property type="match status" value="1"/>
</dbReference>
<dbReference type="Proteomes" id="UP000253934">
    <property type="component" value="Unassembled WGS sequence"/>
</dbReference>
<dbReference type="Pfam" id="PF14279">
    <property type="entry name" value="HNH_5"/>
    <property type="match status" value="1"/>
</dbReference>
<reference evidence="2" key="1">
    <citation type="submission" date="2018-04" db="EMBL/GenBank/DDBJ databases">
        <title>Draft genome sequence of the Candidatus Spirobacillus cienkowskii, a pathogen of freshwater Daphnia species, reconstructed from hemolymph metagenomic reads.</title>
        <authorList>
            <person name="Bresciani L."/>
            <person name="Lemos L.N."/>
            <person name="Wale N."/>
            <person name="Lin J.Y."/>
            <person name="Fernandes G.R."/>
            <person name="Duffy M.A."/>
            <person name="Rodrigues J.M."/>
        </authorList>
    </citation>
    <scope>NUCLEOTIDE SEQUENCE [LARGE SCALE GENOMIC DNA]</scope>
    <source>
        <strain evidence="2">Binning01</strain>
    </source>
</reference>
<evidence type="ECO:0000313" key="3">
    <source>
        <dbReference type="Proteomes" id="UP000253934"/>
    </source>
</evidence>
<comment type="caution">
    <text evidence="2">The sequence shown here is derived from an EMBL/GenBank/DDBJ whole genome shotgun (WGS) entry which is preliminary data.</text>
</comment>
<keyword evidence="2" id="KW-0540">Nuclease</keyword>
<dbReference type="PANTHER" id="PTHR33877">
    <property type="entry name" value="SLL1193 PROTEIN"/>
    <property type="match status" value="1"/>
</dbReference>
<proteinExistence type="predicted"/>
<accession>A0A369KT38</accession>
<organism evidence="2 3">
    <name type="scientific">Spirobacillus cienkowskii</name>
    <dbReference type="NCBI Taxonomy" id="495820"/>
    <lineage>
        <taxon>Bacteria</taxon>
        <taxon>Pseudomonadati</taxon>
        <taxon>Bdellovibrionota</taxon>
        <taxon>Oligoflexia</taxon>
        <taxon>Silvanigrellales</taxon>
        <taxon>Spirobacillus</taxon>
    </lineage>
</organism>
<dbReference type="Gene3D" id="1.10.30.50">
    <property type="match status" value="1"/>
</dbReference>
<gene>
    <name evidence="2" type="ORF">DCC88_07205</name>
</gene>
<feature type="domain" description="HNH nuclease" evidence="1">
    <location>
        <begin position="81"/>
        <end position="134"/>
    </location>
</feature>
<dbReference type="CDD" id="cd00085">
    <property type="entry name" value="HNHc"/>
    <property type="match status" value="1"/>
</dbReference>